<gene>
    <name evidence="14" type="primary">gpr161-L</name>
    <name evidence="14" type="ORF">Hamer_G011009</name>
</gene>
<dbReference type="PRINTS" id="PR00237">
    <property type="entry name" value="GPCRRHODOPSN"/>
</dbReference>
<dbReference type="Pfam" id="PF00001">
    <property type="entry name" value="7tm_1"/>
    <property type="match status" value="1"/>
</dbReference>
<evidence type="ECO:0000256" key="4">
    <source>
        <dbReference type="ARBA" id="ARBA00022692"/>
    </source>
</evidence>
<evidence type="ECO:0000256" key="12">
    <source>
        <dbReference type="SAM" id="Phobius"/>
    </source>
</evidence>
<dbReference type="PROSITE" id="PS00237">
    <property type="entry name" value="G_PROTEIN_RECEP_F1_1"/>
    <property type="match status" value="1"/>
</dbReference>
<organism evidence="14 15">
    <name type="scientific">Homarus americanus</name>
    <name type="common">American lobster</name>
    <dbReference type="NCBI Taxonomy" id="6706"/>
    <lineage>
        <taxon>Eukaryota</taxon>
        <taxon>Metazoa</taxon>
        <taxon>Ecdysozoa</taxon>
        <taxon>Arthropoda</taxon>
        <taxon>Crustacea</taxon>
        <taxon>Multicrustacea</taxon>
        <taxon>Malacostraca</taxon>
        <taxon>Eumalacostraca</taxon>
        <taxon>Eucarida</taxon>
        <taxon>Decapoda</taxon>
        <taxon>Pleocyemata</taxon>
        <taxon>Astacidea</taxon>
        <taxon>Nephropoidea</taxon>
        <taxon>Nephropidae</taxon>
        <taxon>Homarus</taxon>
    </lineage>
</organism>
<comment type="similarity">
    <text evidence="2 10">Belongs to the G-protein coupled receptor 1 family.</text>
</comment>
<feature type="compositionally biased region" description="Basic and acidic residues" evidence="11">
    <location>
        <begin position="59"/>
        <end position="73"/>
    </location>
</feature>
<evidence type="ECO:0000256" key="11">
    <source>
        <dbReference type="SAM" id="MobiDB-lite"/>
    </source>
</evidence>
<evidence type="ECO:0000256" key="1">
    <source>
        <dbReference type="ARBA" id="ARBA00004651"/>
    </source>
</evidence>
<feature type="region of interest" description="Disordered" evidence="11">
    <location>
        <begin position="1"/>
        <end position="73"/>
    </location>
</feature>
<dbReference type="SUPFAM" id="SSF81321">
    <property type="entry name" value="Family A G protein-coupled receptor-like"/>
    <property type="match status" value="1"/>
</dbReference>
<keyword evidence="15" id="KW-1185">Reference proteome</keyword>
<evidence type="ECO:0000259" key="13">
    <source>
        <dbReference type="PROSITE" id="PS50262"/>
    </source>
</evidence>
<dbReference type="GO" id="GO:0005886">
    <property type="term" value="C:plasma membrane"/>
    <property type="evidence" value="ECO:0007669"/>
    <property type="project" value="UniProtKB-SubCell"/>
</dbReference>
<name>A0A8J5K298_HOMAM</name>
<evidence type="ECO:0000256" key="3">
    <source>
        <dbReference type="ARBA" id="ARBA00022475"/>
    </source>
</evidence>
<evidence type="ECO:0000256" key="7">
    <source>
        <dbReference type="ARBA" id="ARBA00023136"/>
    </source>
</evidence>
<keyword evidence="5 12" id="KW-1133">Transmembrane helix</keyword>
<dbReference type="PROSITE" id="PS50262">
    <property type="entry name" value="G_PROTEIN_RECEP_F1_2"/>
    <property type="match status" value="1"/>
</dbReference>
<evidence type="ECO:0000256" key="9">
    <source>
        <dbReference type="ARBA" id="ARBA00023224"/>
    </source>
</evidence>
<feature type="compositionally biased region" description="Polar residues" evidence="11">
    <location>
        <begin position="23"/>
        <end position="46"/>
    </location>
</feature>
<feature type="transmembrane region" description="Helical" evidence="12">
    <location>
        <begin position="211"/>
        <end position="233"/>
    </location>
</feature>
<protein>
    <submittedName>
        <fullName evidence="14">G-protein coupled receptor 161-like</fullName>
    </submittedName>
</protein>
<feature type="transmembrane region" description="Helical" evidence="12">
    <location>
        <begin position="125"/>
        <end position="145"/>
    </location>
</feature>
<reference evidence="14" key="1">
    <citation type="journal article" date="2021" name="Sci. Adv.">
        <title>The American lobster genome reveals insights on longevity, neural, and immune adaptations.</title>
        <authorList>
            <person name="Polinski J.M."/>
            <person name="Zimin A.V."/>
            <person name="Clark K.F."/>
            <person name="Kohn A.B."/>
            <person name="Sadowski N."/>
            <person name="Timp W."/>
            <person name="Ptitsyn A."/>
            <person name="Khanna P."/>
            <person name="Romanova D.Y."/>
            <person name="Williams P."/>
            <person name="Greenwood S.J."/>
            <person name="Moroz L.L."/>
            <person name="Walt D.R."/>
            <person name="Bodnar A.G."/>
        </authorList>
    </citation>
    <scope>NUCLEOTIDE SEQUENCE</scope>
    <source>
        <strain evidence="14">GMGI-L3</strain>
    </source>
</reference>
<evidence type="ECO:0000256" key="8">
    <source>
        <dbReference type="ARBA" id="ARBA00023170"/>
    </source>
</evidence>
<dbReference type="Gene3D" id="1.20.1070.10">
    <property type="entry name" value="Rhodopsin 7-helix transmembrane proteins"/>
    <property type="match status" value="1"/>
</dbReference>
<dbReference type="GO" id="GO:0004930">
    <property type="term" value="F:G protein-coupled receptor activity"/>
    <property type="evidence" value="ECO:0007669"/>
    <property type="project" value="UniProtKB-KW"/>
</dbReference>
<dbReference type="PANTHER" id="PTHR22752">
    <property type="entry name" value="G PROTEIN-COUPLED RECEPTOR"/>
    <property type="match status" value="1"/>
</dbReference>
<evidence type="ECO:0000256" key="2">
    <source>
        <dbReference type="ARBA" id="ARBA00010663"/>
    </source>
</evidence>
<sequence length="573" mass="63699">QQPPLPRLTHHHSNASKDLDASDLSTTQHYLNVRDSNLQENSNQLYQKDKSHNNSLKMQDGERKETEDNVSQIKEETEIIEETKEQEENVSRRQELYQLQGQEQEEEEGWEAGEWPGSDALCQGAAFFINLVTAGSAITVAIIALDRYLAIVRPMVYGLMVTGNRCLLMLAWCWVQALLTALPPLLGWARYEHRGPEGRCGVAWSSSPSYTAVWVITVFLTPVIIMLVCYYFILQCSIGKWFRANTGEHIKSPGEEWFRASPDEECLPDTLDVLVGQPCRSRSISGMNREAYWILSSLRQREHEELQHVSLTAPSPGLLTVPIKTISGTLANPAVPSLLLLADYDIIPSQSYNINVRKPSQDSGAVMGSGDDPDSDMEAPAIIPHLQQPARRVSAPSILDTVREDPDTTTAVVYVNSSNTPPSIPKRKSPILPFSPQCLGAGLKISSSLRRSHSLEKFNSDYDCKVHRDIILNNKIPTRSLRKKLFLPPIVRETQFNTPSSCERVQRRKGSVSMLKVMAIPEDSGILECPEVPDSGRGSVDSGEVVKTRANRQISIDEGIGADCVLEEEGVSD</sequence>
<proteinExistence type="inferred from homology"/>
<feature type="domain" description="G-protein coupled receptors family 1 profile" evidence="13">
    <location>
        <begin position="113"/>
        <end position="234"/>
    </location>
</feature>
<comment type="caution">
    <text evidence="14">The sequence shown here is derived from an EMBL/GenBank/DDBJ whole genome shotgun (WGS) entry which is preliminary data.</text>
</comment>
<evidence type="ECO:0000256" key="6">
    <source>
        <dbReference type="ARBA" id="ARBA00023040"/>
    </source>
</evidence>
<accession>A0A8J5K298</accession>
<keyword evidence="9 10" id="KW-0807">Transducer</keyword>
<dbReference type="InterPro" id="IPR017452">
    <property type="entry name" value="GPCR_Rhodpsn_7TM"/>
</dbReference>
<feature type="transmembrane region" description="Helical" evidence="12">
    <location>
        <begin position="166"/>
        <end position="191"/>
    </location>
</feature>
<dbReference type="Proteomes" id="UP000747542">
    <property type="component" value="Unassembled WGS sequence"/>
</dbReference>
<evidence type="ECO:0000313" key="15">
    <source>
        <dbReference type="Proteomes" id="UP000747542"/>
    </source>
</evidence>
<dbReference type="AlphaFoldDB" id="A0A8J5K298"/>
<keyword evidence="3" id="KW-1003">Cell membrane</keyword>
<comment type="subcellular location">
    <subcellularLocation>
        <location evidence="1">Cell membrane</location>
        <topology evidence="1">Multi-pass membrane protein</topology>
    </subcellularLocation>
</comment>
<keyword evidence="7 12" id="KW-0472">Membrane</keyword>
<dbReference type="EMBL" id="JAHLQT010022636">
    <property type="protein sequence ID" value="KAG7166188.1"/>
    <property type="molecule type" value="Genomic_DNA"/>
</dbReference>
<feature type="non-terminal residue" evidence="14">
    <location>
        <position position="1"/>
    </location>
</feature>
<evidence type="ECO:0000256" key="5">
    <source>
        <dbReference type="ARBA" id="ARBA00022989"/>
    </source>
</evidence>
<evidence type="ECO:0000256" key="10">
    <source>
        <dbReference type="RuleBase" id="RU000688"/>
    </source>
</evidence>
<keyword evidence="4 10" id="KW-0812">Transmembrane</keyword>
<keyword evidence="6 10" id="KW-0297">G-protein coupled receptor</keyword>
<keyword evidence="8 10" id="KW-0675">Receptor</keyword>
<evidence type="ECO:0000313" key="14">
    <source>
        <dbReference type="EMBL" id="KAG7166188.1"/>
    </source>
</evidence>
<dbReference type="InterPro" id="IPR000276">
    <property type="entry name" value="GPCR_Rhodpsn"/>
</dbReference>